<accession>A0A9P5DTB7</accession>
<keyword evidence="8" id="KW-1185">Reference proteome</keyword>
<evidence type="ECO:0000256" key="5">
    <source>
        <dbReference type="ARBA" id="ARBA00023136"/>
    </source>
</evidence>
<evidence type="ECO:0000256" key="4">
    <source>
        <dbReference type="ARBA" id="ARBA00022989"/>
    </source>
</evidence>
<dbReference type="Proteomes" id="UP000730481">
    <property type="component" value="Unassembled WGS sequence"/>
</dbReference>
<keyword evidence="2" id="KW-0813">Transport</keyword>
<sequence length="164" mass="17529">MSATVNVVNAVTSTFTPLIINVSMGFTGLNSLLLTIPTGAVGVVVTIGSSWMTKKLSKYNPKVWSLTFSTYILLMSCLLIWNIPDMADGFKLVCLHLLAFHPAAYAVLMNLSIVNVAGYTKRSMVSAGLFVGYCVGKSPSVSHALIFFSPIVQFANTGTTQGIL</sequence>
<comment type="caution">
    <text evidence="7">The sequence shown here is derived from an EMBL/GenBank/DDBJ whole genome shotgun (WGS) entry which is preliminary data.</text>
</comment>
<dbReference type="AlphaFoldDB" id="A0A9P5DTB7"/>
<reference evidence="7" key="1">
    <citation type="journal article" date="2017" name="Mycologia">
        <title>Fusarium algeriense, sp. nov., a novel toxigenic crown rot pathogen of durum wheat from Algeria is nested in the Fusarium burgessii species complex.</title>
        <authorList>
            <person name="Laraba I."/>
            <person name="Keddad A."/>
            <person name="Boureghda H."/>
            <person name="Abdallah N."/>
            <person name="Vaughan M.M."/>
            <person name="Proctor R.H."/>
            <person name="Busman M."/>
            <person name="O'Donnell K."/>
        </authorList>
    </citation>
    <scope>NUCLEOTIDE SEQUENCE</scope>
    <source>
        <strain evidence="7">NRRL 25174</strain>
    </source>
</reference>
<feature type="transmembrane region" description="Helical" evidence="6">
    <location>
        <begin position="95"/>
        <end position="117"/>
    </location>
</feature>
<protein>
    <submittedName>
        <fullName evidence="7">Transporter</fullName>
    </submittedName>
</protein>
<evidence type="ECO:0000313" key="7">
    <source>
        <dbReference type="EMBL" id="KAF4334034.1"/>
    </source>
</evidence>
<evidence type="ECO:0000256" key="1">
    <source>
        <dbReference type="ARBA" id="ARBA00004141"/>
    </source>
</evidence>
<dbReference type="OrthoDB" id="6730379at2759"/>
<evidence type="ECO:0000256" key="2">
    <source>
        <dbReference type="ARBA" id="ARBA00022448"/>
    </source>
</evidence>
<dbReference type="GO" id="GO:0022857">
    <property type="term" value="F:transmembrane transporter activity"/>
    <property type="evidence" value="ECO:0007669"/>
    <property type="project" value="TreeGrafter"/>
</dbReference>
<dbReference type="InterPro" id="IPR036259">
    <property type="entry name" value="MFS_trans_sf"/>
</dbReference>
<dbReference type="EMBL" id="PVQB02000741">
    <property type="protein sequence ID" value="KAF4334034.1"/>
    <property type="molecule type" value="Genomic_DNA"/>
</dbReference>
<evidence type="ECO:0000256" key="6">
    <source>
        <dbReference type="SAM" id="Phobius"/>
    </source>
</evidence>
<comment type="subcellular location">
    <subcellularLocation>
        <location evidence="1">Membrane</location>
        <topology evidence="1">Multi-pass membrane protein</topology>
    </subcellularLocation>
</comment>
<proteinExistence type="predicted"/>
<dbReference type="SUPFAM" id="SSF103473">
    <property type="entry name" value="MFS general substrate transporter"/>
    <property type="match status" value="1"/>
</dbReference>
<keyword evidence="5 6" id="KW-0472">Membrane</keyword>
<evidence type="ECO:0000313" key="8">
    <source>
        <dbReference type="Proteomes" id="UP000730481"/>
    </source>
</evidence>
<feature type="transmembrane region" description="Helical" evidence="6">
    <location>
        <begin position="32"/>
        <end position="51"/>
    </location>
</feature>
<dbReference type="GO" id="GO:0016020">
    <property type="term" value="C:membrane"/>
    <property type="evidence" value="ECO:0007669"/>
    <property type="project" value="UniProtKB-SubCell"/>
</dbReference>
<evidence type="ECO:0000256" key="3">
    <source>
        <dbReference type="ARBA" id="ARBA00022692"/>
    </source>
</evidence>
<gene>
    <name evidence="7" type="ORF">FBEOM_12163</name>
</gene>
<keyword evidence="3 6" id="KW-0812">Transmembrane</keyword>
<dbReference type="PANTHER" id="PTHR43791">
    <property type="entry name" value="PERMEASE-RELATED"/>
    <property type="match status" value="1"/>
</dbReference>
<keyword evidence="4 6" id="KW-1133">Transmembrane helix</keyword>
<feature type="transmembrane region" description="Helical" evidence="6">
    <location>
        <begin position="63"/>
        <end position="83"/>
    </location>
</feature>
<name>A0A9P5DTB7_9HYPO</name>
<reference evidence="7" key="2">
    <citation type="submission" date="2020-02" db="EMBL/GenBank/DDBJ databases">
        <title>Identification and distribution of gene clusters putatively required for synthesis of sphingolipid metabolism inhibitors in phylogenetically diverse species of the filamentous fungus Fusarium.</title>
        <authorList>
            <person name="Kim H.-S."/>
            <person name="Busman M."/>
            <person name="Brown D.W."/>
            <person name="Divon H."/>
            <person name="Uhlig S."/>
            <person name="Proctor R.H."/>
        </authorList>
    </citation>
    <scope>NUCLEOTIDE SEQUENCE</scope>
    <source>
        <strain evidence="7">NRRL 25174</strain>
    </source>
</reference>
<organism evidence="7 8">
    <name type="scientific">Fusarium beomiforme</name>
    <dbReference type="NCBI Taxonomy" id="44412"/>
    <lineage>
        <taxon>Eukaryota</taxon>
        <taxon>Fungi</taxon>
        <taxon>Dikarya</taxon>
        <taxon>Ascomycota</taxon>
        <taxon>Pezizomycotina</taxon>
        <taxon>Sordariomycetes</taxon>
        <taxon>Hypocreomycetidae</taxon>
        <taxon>Hypocreales</taxon>
        <taxon>Nectriaceae</taxon>
        <taxon>Fusarium</taxon>
        <taxon>Fusarium burgessii species complex</taxon>
    </lineage>
</organism>
<dbReference type="PANTHER" id="PTHR43791:SF35">
    <property type="entry name" value="MAJOR FACILITATOR SUPERFAMILY (MFS) PROFILE DOMAIN-CONTAINING PROTEIN"/>
    <property type="match status" value="1"/>
</dbReference>